<gene>
    <name evidence="3" type="ordered locus">M301_1139</name>
</gene>
<keyword evidence="4" id="KW-1185">Reference proteome</keyword>
<evidence type="ECO:0000256" key="1">
    <source>
        <dbReference type="ARBA" id="ARBA00008918"/>
    </source>
</evidence>
<dbReference type="Gene3D" id="3.30.530.20">
    <property type="match status" value="1"/>
</dbReference>
<dbReference type="AlphaFoldDB" id="D7DHI8"/>
<dbReference type="RefSeq" id="WP_013147839.1">
    <property type="nucleotide sequence ID" value="NC_014207.1"/>
</dbReference>
<evidence type="ECO:0000259" key="2">
    <source>
        <dbReference type="Pfam" id="PF03364"/>
    </source>
</evidence>
<dbReference type="OrthoDB" id="9804759at2"/>
<comment type="similarity">
    <text evidence="1">Belongs to the ribosome association toxin RatA family.</text>
</comment>
<evidence type="ECO:0000313" key="3">
    <source>
        <dbReference type="EMBL" id="ADI29523.1"/>
    </source>
</evidence>
<proteinExistence type="inferred from homology"/>
<dbReference type="KEGG" id="meh:M301_1139"/>
<dbReference type="GO" id="GO:0045333">
    <property type="term" value="P:cellular respiration"/>
    <property type="evidence" value="ECO:0007669"/>
    <property type="project" value="InterPro"/>
</dbReference>
<dbReference type="STRING" id="666681.M301_1139"/>
<dbReference type="InterPro" id="IPR044996">
    <property type="entry name" value="COQ10-like"/>
</dbReference>
<accession>D7DHI8</accession>
<evidence type="ECO:0000313" key="4">
    <source>
        <dbReference type="Proteomes" id="UP000000383"/>
    </source>
</evidence>
<organism evidence="3 4">
    <name type="scientific">Methylotenera versatilis (strain 301)</name>
    <dbReference type="NCBI Taxonomy" id="666681"/>
    <lineage>
        <taxon>Bacteria</taxon>
        <taxon>Pseudomonadati</taxon>
        <taxon>Pseudomonadota</taxon>
        <taxon>Betaproteobacteria</taxon>
        <taxon>Nitrosomonadales</taxon>
        <taxon>Methylophilaceae</taxon>
        <taxon>Methylotenera</taxon>
    </lineage>
</organism>
<dbReference type="HOGENOM" id="CLU_079653_3_1_4"/>
<name>D7DHI8_METV0</name>
<sequence>MAQVQKSVLINHSASRMYALVDDVTKYPAFLPWCGGVDLIKQDESSTIATLHIAYHGIHQKFTTENHKTYPSAMDIKLKDGPFKQLEGVWRFIELSEDACKIEFMLSYEFANSFLEKIIAPVFSHIANTFVDSFVARADVVYKTK</sequence>
<dbReference type="Proteomes" id="UP000000383">
    <property type="component" value="Chromosome"/>
</dbReference>
<dbReference type="Pfam" id="PF03364">
    <property type="entry name" value="Polyketide_cyc"/>
    <property type="match status" value="1"/>
</dbReference>
<feature type="domain" description="Coenzyme Q-binding protein COQ10 START" evidence="2">
    <location>
        <begin position="10"/>
        <end position="134"/>
    </location>
</feature>
<dbReference type="GO" id="GO:0048039">
    <property type="term" value="F:ubiquinone binding"/>
    <property type="evidence" value="ECO:0007669"/>
    <property type="project" value="InterPro"/>
</dbReference>
<dbReference type="eggNOG" id="COG2867">
    <property type="taxonomic scope" value="Bacteria"/>
</dbReference>
<reference evidence="4" key="1">
    <citation type="submission" date="2010-05" db="EMBL/GenBank/DDBJ databases">
        <title>Complete sequence of Methylotenera sp. 301.</title>
        <authorList>
            <person name="Lucas S."/>
            <person name="Copeland A."/>
            <person name="Lapidus A."/>
            <person name="Cheng J.-F."/>
            <person name="Bruce D."/>
            <person name="Goodwin L."/>
            <person name="Pitluck S."/>
            <person name="Clum A."/>
            <person name="Land M."/>
            <person name="Hauser L."/>
            <person name="Kyrpides N."/>
            <person name="Ivanova N."/>
            <person name="Chistoservova L."/>
            <person name="Kalyuzhnaya M."/>
            <person name="Woyke T."/>
        </authorList>
    </citation>
    <scope>NUCLEOTIDE SEQUENCE [LARGE SCALE GENOMIC DNA]</scope>
    <source>
        <strain evidence="4">301</strain>
    </source>
</reference>
<dbReference type="InterPro" id="IPR023393">
    <property type="entry name" value="START-like_dom_sf"/>
</dbReference>
<dbReference type="PANTHER" id="PTHR12901">
    <property type="entry name" value="SPERM PROTEIN HOMOLOG"/>
    <property type="match status" value="1"/>
</dbReference>
<dbReference type="InterPro" id="IPR005031">
    <property type="entry name" value="COQ10_START"/>
</dbReference>
<dbReference type="EMBL" id="CP002056">
    <property type="protein sequence ID" value="ADI29523.1"/>
    <property type="molecule type" value="Genomic_DNA"/>
</dbReference>
<dbReference type="CDD" id="cd07813">
    <property type="entry name" value="COQ10p_like"/>
    <property type="match status" value="1"/>
</dbReference>
<dbReference type="SUPFAM" id="SSF55961">
    <property type="entry name" value="Bet v1-like"/>
    <property type="match status" value="1"/>
</dbReference>
<protein>
    <submittedName>
        <fullName evidence="3">Cyclase/dehydrase</fullName>
    </submittedName>
</protein>
<reference evidence="3 4" key="2">
    <citation type="journal article" date="2011" name="J. Bacteriol.">
        <title>Genomes of three methylotrophs from a single niche uncover genetic and metabolic divergence of Methylophilaceae.</title>
        <authorList>
            <person name="Lapidus A."/>
            <person name="Clum A."/>
            <person name="Labutti K."/>
            <person name="Kaluzhnaya M.G."/>
            <person name="Lim S."/>
            <person name="Beck D.A."/>
            <person name="Glavina Del Rio T."/>
            <person name="Nolan M."/>
            <person name="Mavromatis K."/>
            <person name="Huntemann M."/>
            <person name="Lucas S."/>
            <person name="Lidstrom M.E."/>
            <person name="Ivanova N."/>
            <person name="Chistoserdova L."/>
        </authorList>
    </citation>
    <scope>NUCLEOTIDE SEQUENCE [LARGE SCALE GENOMIC DNA]</scope>
    <source>
        <strain evidence="3 4">301</strain>
    </source>
</reference>
<dbReference type="PANTHER" id="PTHR12901:SF10">
    <property type="entry name" value="COENZYME Q-BINDING PROTEIN COQ10, MITOCHONDRIAL"/>
    <property type="match status" value="1"/>
</dbReference>